<evidence type="ECO:0000313" key="2">
    <source>
        <dbReference type="Proteomes" id="UP000694551"/>
    </source>
</evidence>
<protein>
    <submittedName>
        <fullName evidence="1">Uncharacterized protein</fullName>
    </submittedName>
</protein>
<accession>A0A8D0FEK8</accession>
<reference evidence="1" key="1">
    <citation type="submission" date="2025-08" db="UniProtKB">
        <authorList>
            <consortium name="Ensembl"/>
        </authorList>
    </citation>
    <scope>IDENTIFICATION</scope>
</reference>
<name>A0A8D0FEK8_STROC</name>
<organism evidence="1 2">
    <name type="scientific">Strix occidentalis caurina</name>
    <name type="common">northern spotted owl</name>
    <dbReference type="NCBI Taxonomy" id="311401"/>
    <lineage>
        <taxon>Eukaryota</taxon>
        <taxon>Metazoa</taxon>
        <taxon>Chordata</taxon>
        <taxon>Craniata</taxon>
        <taxon>Vertebrata</taxon>
        <taxon>Euteleostomi</taxon>
        <taxon>Archelosauria</taxon>
        <taxon>Archosauria</taxon>
        <taxon>Dinosauria</taxon>
        <taxon>Saurischia</taxon>
        <taxon>Theropoda</taxon>
        <taxon>Coelurosauria</taxon>
        <taxon>Aves</taxon>
        <taxon>Neognathae</taxon>
        <taxon>Neoaves</taxon>
        <taxon>Telluraves</taxon>
        <taxon>Strigiformes</taxon>
        <taxon>Strigidae</taxon>
        <taxon>Strix</taxon>
    </lineage>
</organism>
<sequence length="111" mass="12811">SQVYSLNRRICMDTKNIPPHQYSRCRGLQPGSLRHPLLSFHTTAFRARAFATPPVPLKTSSQVTLQPLLSKQLEKNFYDFLRNRQQCRTSIVDLAFLCKSARYLLPMEAKT</sequence>
<evidence type="ECO:0000313" key="1">
    <source>
        <dbReference type="Ensembl" id="ENSSOCP00000013858.1"/>
    </source>
</evidence>
<keyword evidence="2" id="KW-1185">Reference proteome</keyword>
<dbReference type="Proteomes" id="UP000694551">
    <property type="component" value="Unplaced"/>
</dbReference>
<proteinExistence type="predicted"/>
<dbReference type="AlphaFoldDB" id="A0A8D0FEK8"/>
<dbReference type="Ensembl" id="ENSSOCT00000014226.1">
    <property type="protein sequence ID" value="ENSSOCP00000013858.1"/>
    <property type="gene ID" value="ENSSOCG00000010499.1"/>
</dbReference>
<reference evidence="1" key="2">
    <citation type="submission" date="2025-09" db="UniProtKB">
        <authorList>
            <consortium name="Ensembl"/>
        </authorList>
    </citation>
    <scope>IDENTIFICATION</scope>
</reference>